<keyword evidence="5" id="KW-0539">Nucleus</keyword>
<evidence type="ECO:0000256" key="3">
    <source>
        <dbReference type="ARBA" id="ARBA00023125"/>
    </source>
</evidence>
<evidence type="ECO:0000313" key="8">
    <source>
        <dbReference type="EMBL" id="KAL2865454.1"/>
    </source>
</evidence>
<organism evidence="8 9">
    <name type="scientific">Aspergillus lucknowensis</name>
    <dbReference type="NCBI Taxonomy" id="176173"/>
    <lineage>
        <taxon>Eukaryota</taxon>
        <taxon>Fungi</taxon>
        <taxon>Dikarya</taxon>
        <taxon>Ascomycota</taxon>
        <taxon>Pezizomycotina</taxon>
        <taxon>Eurotiomycetes</taxon>
        <taxon>Eurotiomycetidae</taxon>
        <taxon>Eurotiales</taxon>
        <taxon>Aspergillaceae</taxon>
        <taxon>Aspergillus</taxon>
        <taxon>Aspergillus subgen. Nidulantes</taxon>
    </lineage>
</organism>
<feature type="compositionally biased region" description="Basic and acidic residues" evidence="6">
    <location>
        <begin position="18"/>
        <end position="38"/>
    </location>
</feature>
<dbReference type="InterPro" id="IPR052783">
    <property type="entry name" value="Metabolic/Drug-Res_Regulator"/>
</dbReference>
<feature type="domain" description="Zn(2)-C6 fungal-type" evidence="7">
    <location>
        <begin position="48"/>
        <end position="78"/>
    </location>
</feature>
<evidence type="ECO:0000313" key="9">
    <source>
        <dbReference type="Proteomes" id="UP001610432"/>
    </source>
</evidence>
<feature type="compositionally biased region" description="Polar residues" evidence="6">
    <location>
        <begin position="249"/>
        <end position="266"/>
    </location>
</feature>
<evidence type="ECO:0000256" key="4">
    <source>
        <dbReference type="ARBA" id="ARBA00023163"/>
    </source>
</evidence>
<feature type="compositionally biased region" description="Polar residues" evidence="6">
    <location>
        <begin position="227"/>
        <end position="241"/>
    </location>
</feature>
<dbReference type="InterPro" id="IPR036864">
    <property type="entry name" value="Zn2-C6_fun-type_DNA-bd_sf"/>
</dbReference>
<evidence type="ECO:0000256" key="6">
    <source>
        <dbReference type="SAM" id="MobiDB-lite"/>
    </source>
</evidence>
<proteinExistence type="predicted"/>
<dbReference type="SMART" id="SM00066">
    <property type="entry name" value="GAL4"/>
    <property type="match status" value="1"/>
</dbReference>
<evidence type="ECO:0000256" key="1">
    <source>
        <dbReference type="ARBA" id="ARBA00022723"/>
    </source>
</evidence>
<dbReference type="EMBL" id="JBFXLQ010000032">
    <property type="protein sequence ID" value="KAL2865454.1"/>
    <property type="molecule type" value="Genomic_DNA"/>
</dbReference>
<dbReference type="PANTHER" id="PTHR47655:SF2">
    <property type="entry name" value="QUINIC ACID UTILIZATION ACTIVATOR"/>
    <property type="match status" value="1"/>
</dbReference>
<dbReference type="Pfam" id="PF04082">
    <property type="entry name" value="Fungal_trans"/>
    <property type="match status" value="1"/>
</dbReference>
<reference evidence="8 9" key="1">
    <citation type="submission" date="2024-07" db="EMBL/GenBank/DDBJ databases">
        <title>Section-level genome sequencing and comparative genomics of Aspergillus sections Usti and Cavernicolus.</title>
        <authorList>
            <consortium name="Lawrence Berkeley National Laboratory"/>
            <person name="Nybo J.L."/>
            <person name="Vesth T.C."/>
            <person name="Theobald S."/>
            <person name="Frisvad J.C."/>
            <person name="Larsen T.O."/>
            <person name="Kjaerboelling I."/>
            <person name="Rothschild-Mancinelli K."/>
            <person name="Lyhne E.K."/>
            <person name="Kogle M.E."/>
            <person name="Barry K."/>
            <person name="Clum A."/>
            <person name="Na H."/>
            <person name="Ledsgaard L."/>
            <person name="Lin J."/>
            <person name="Lipzen A."/>
            <person name="Kuo A."/>
            <person name="Riley R."/>
            <person name="Mondo S."/>
            <person name="Labutti K."/>
            <person name="Haridas S."/>
            <person name="Pangalinan J."/>
            <person name="Salamov A.A."/>
            <person name="Simmons B.A."/>
            <person name="Magnuson J.K."/>
            <person name="Chen J."/>
            <person name="Drula E."/>
            <person name="Henrissat B."/>
            <person name="Wiebenga A."/>
            <person name="Lubbers R.J."/>
            <person name="Gomes A.C."/>
            <person name="Macurrencykelacurrency M.R."/>
            <person name="Stajich J."/>
            <person name="Grigoriev I.V."/>
            <person name="Mortensen U.H."/>
            <person name="De Vries R.P."/>
            <person name="Baker S.E."/>
            <person name="Andersen M.R."/>
        </authorList>
    </citation>
    <scope>NUCLEOTIDE SEQUENCE [LARGE SCALE GENOMIC DNA]</scope>
    <source>
        <strain evidence="8 9">CBS 449.75</strain>
    </source>
</reference>
<feature type="region of interest" description="Disordered" evidence="6">
    <location>
        <begin position="219"/>
        <end position="266"/>
    </location>
</feature>
<dbReference type="GeneID" id="98144686"/>
<evidence type="ECO:0000256" key="2">
    <source>
        <dbReference type="ARBA" id="ARBA00023015"/>
    </source>
</evidence>
<dbReference type="Proteomes" id="UP001610432">
    <property type="component" value="Unassembled WGS sequence"/>
</dbReference>
<dbReference type="PROSITE" id="PS50048">
    <property type="entry name" value="ZN2_CY6_FUNGAL_2"/>
    <property type="match status" value="1"/>
</dbReference>
<accession>A0ABR4LMU6</accession>
<keyword evidence="1" id="KW-0479">Metal-binding</keyword>
<dbReference type="Pfam" id="PF00172">
    <property type="entry name" value="Zn_clus"/>
    <property type="match status" value="1"/>
</dbReference>
<protein>
    <submittedName>
        <fullName evidence="8">Quinic acid utilization activator</fullName>
    </submittedName>
</protein>
<keyword evidence="3" id="KW-0238">DNA-binding</keyword>
<dbReference type="CDD" id="cd00067">
    <property type="entry name" value="GAL4"/>
    <property type="match status" value="1"/>
</dbReference>
<keyword evidence="9" id="KW-1185">Reference proteome</keyword>
<evidence type="ECO:0000256" key="5">
    <source>
        <dbReference type="ARBA" id="ARBA00023242"/>
    </source>
</evidence>
<evidence type="ECO:0000259" key="7">
    <source>
        <dbReference type="PROSITE" id="PS50048"/>
    </source>
</evidence>
<comment type="caution">
    <text evidence="8">The sequence shown here is derived from an EMBL/GenBank/DDBJ whole genome shotgun (WGS) entry which is preliminary data.</text>
</comment>
<dbReference type="InterPro" id="IPR001138">
    <property type="entry name" value="Zn2Cys6_DnaBD"/>
</dbReference>
<keyword evidence="4" id="KW-0804">Transcription</keyword>
<dbReference type="SUPFAM" id="SSF57701">
    <property type="entry name" value="Zn2/Cys6 DNA-binding domain"/>
    <property type="match status" value="1"/>
</dbReference>
<feature type="region of interest" description="Disordered" evidence="6">
    <location>
        <begin position="1"/>
        <end position="47"/>
    </location>
</feature>
<feature type="region of interest" description="Disordered" evidence="6">
    <location>
        <begin position="760"/>
        <end position="799"/>
    </location>
</feature>
<dbReference type="PROSITE" id="PS00463">
    <property type="entry name" value="ZN2_CY6_FUNGAL_1"/>
    <property type="match status" value="1"/>
</dbReference>
<dbReference type="RefSeq" id="XP_070884433.1">
    <property type="nucleotide sequence ID" value="XM_071029614.1"/>
</dbReference>
<feature type="compositionally biased region" description="Polar residues" evidence="6">
    <location>
        <begin position="786"/>
        <end position="799"/>
    </location>
</feature>
<feature type="compositionally biased region" description="Polar residues" evidence="6">
    <location>
        <begin position="1"/>
        <end position="12"/>
    </location>
</feature>
<dbReference type="PANTHER" id="PTHR47655">
    <property type="entry name" value="QUINIC ACID UTILIZATION ACTIVATOR"/>
    <property type="match status" value="1"/>
</dbReference>
<dbReference type="SMART" id="SM00906">
    <property type="entry name" value="Fungal_trans"/>
    <property type="match status" value="1"/>
</dbReference>
<dbReference type="Gene3D" id="4.10.240.10">
    <property type="entry name" value="Zn(2)-C6 fungal-type DNA-binding domain"/>
    <property type="match status" value="1"/>
</dbReference>
<keyword evidence="2" id="KW-0805">Transcription regulation</keyword>
<sequence>MNSDTRQTSGASVRTKRRLTDILDRDNRRGPAAEDHASNPKRQRVSRACDSCRSKKDKCDGAQPTCSTCASLSRPCTYRANPKKRGLPTGYIRTLELLWGLVFTKIQGSEEVVRTLLRTANIPSHLATMGKEAEGSDTLLSSWKSSIVLKEIEQLLTFLEQPEDERERGTRPLGEINSPADVEAVTLLSPETLEWNLPDSFEEGRESSLAIGQSPVRAPLAAAPARQVSNRIVRNTGTQTAPVDDRSENQTSQHSPEPTTSTRCQQLPSNPWPLLDIYFSYTQCWFPILEKHDILRTAFRHADDNRFDASISPGSGDHAAFWAVLALASLQQSSNLAICQLTDSTEDRPDPDQLYAKARSLIPGENGSYEIGHAQALLILSLIKLGQQNWAAAWILVGQAVRIALSLGLNNSPGPSSSVTHEGKAAGRSQHVFMGCFVLETLVAAQTGQVPSLRKGDLTRIGAITEDGLEEWHPWEDQTGFRPVESSRSSFHRGPLHSLSTFNRLLSLMCILNDLCCWGKASTSSLSHLEALERQLQAWASTLPRNYRVDLQTTSTKPASPHIFGLEIMYETVATIINLQISLERNERSGLRRAAEGSKSLVSLIQAYMESYSLSATCPTFGMVLALCLPPAAASRHAPWVFEADPSIKHELRSLSSHLATVWIHDSGIPQARSDPTFTIGSASAALRQGNTYGSPFAQNMPGYNLRVANRINESLSASIPTPESFVSPTWVRTSSSDENSALSLPTPAASLNIGPRIEASNSASQQDPRDQYRSSVSGRTGGAPTLSNPETRSQHQQTYTDPNLLHFNSLVDLEGHRPLHQPRIAPDLDALFDELASLDSTDR</sequence>
<dbReference type="InterPro" id="IPR007219">
    <property type="entry name" value="XnlR_reg_dom"/>
</dbReference>
<name>A0ABR4LMU6_9EURO</name>
<gene>
    <name evidence="8" type="ORF">BJX67DRAFT_358968</name>
</gene>
<dbReference type="CDD" id="cd12148">
    <property type="entry name" value="fungal_TF_MHR"/>
    <property type="match status" value="1"/>
</dbReference>